<protein>
    <submittedName>
        <fullName evidence="3">Phage-related minor tail protein</fullName>
    </submittedName>
</protein>
<dbReference type="NCBIfam" id="TIGR02675">
    <property type="entry name" value="tape_meas_nterm"/>
    <property type="match status" value="1"/>
</dbReference>
<keyword evidence="4" id="KW-1185">Reference proteome</keyword>
<dbReference type="Proteomes" id="UP000029453">
    <property type="component" value="Unassembled WGS sequence"/>
</dbReference>
<name>M9L971_PAEPP</name>
<keyword evidence="1" id="KW-0812">Transmembrane</keyword>
<dbReference type="AlphaFoldDB" id="M9L971"/>
<feature type="transmembrane region" description="Helical" evidence="1">
    <location>
        <begin position="299"/>
        <end position="319"/>
    </location>
</feature>
<evidence type="ECO:0000256" key="1">
    <source>
        <dbReference type="SAM" id="Phobius"/>
    </source>
</evidence>
<proteinExistence type="predicted"/>
<dbReference type="InterPro" id="IPR013491">
    <property type="entry name" value="Tape_meas_N"/>
</dbReference>
<evidence type="ECO:0000259" key="2">
    <source>
        <dbReference type="Pfam" id="PF20155"/>
    </source>
</evidence>
<dbReference type="EMBL" id="BALG01000054">
    <property type="protein sequence ID" value="GAC41907.1"/>
    <property type="molecule type" value="Genomic_DNA"/>
</dbReference>
<sequence length="595" mass="63851">MFNLARNAIHRSGSELENLINRQRTAAEGAKQIKRGWGGVKSAIGGAITAYGAVQVAQAVDTYTNANARLALINDGLQTQAELQEKVYQAAQRSSGSYNDMVSVVAKLGLLAEDAFRSNDELVTFSELMQKSFAVSGASTMEQQAGMYQLTQAMAAGKLQGDEFRSIMENAPMLAQAIADFTGKSKGELKQMSADGTITADTIKGALFTAAADIEAKFAKMPRTFSSTWTQITNYALMAFGGVMQTINNFLNSSTGSAFVDGILGAINLIASAITWLIGIISTVGTFIQNNWSVLQPTLTQIAIAVGIALVTAFLMWAYSAITAGIASIMALSPIILIAFAIGMAIGLVIAILNNMGVTFDQVAGFIGGTLSGLYAFFFNIVASIWNYWSSFVEFFANAFNHPVYSVKRLFINLANSVLDTVKSIAEAMDAVFGSNLAGGVTGLQSQMEDWLGEMPKGYKVMQRLEMKSIPDYAKKGYSAGVDMVNGISNKFSGVPSLLKKGGIGSSFDSKMKLPDISKVGEVGKVKDDVNIAEEDLQLMKDVAEMRYVQNFVTLTPTISMQASISERVDVDHVLDAVERRMVDEIAANAEGIYE</sequence>
<feature type="domain" description="Tape measure protein N-terminal" evidence="2">
    <location>
        <begin position="55"/>
        <end position="244"/>
    </location>
</feature>
<keyword evidence="1" id="KW-0472">Membrane</keyword>
<accession>M9L971</accession>
<dbReference type="Pfam" id="PF20155">
    <property type="entry name" value="TMP_3"/>
    <property type="match status" value="1"/>
</dbReference>
<keyword evidence="1" id="KW-1133">Transmembrane helix</keyword>
<feature type="transmembrane region" description="Helical" evidence="1">
    <location>
        <begin position="232"/>
        <end position="251"/>
    </location>
</feature>
<organism evidence="3 4">
    <name type="scientific">Paenibacillus popilliae ATCC 14706</name>
    <dbReference type="NCBI Taxonomy" id="1212764"/>
    <lineage>
        <taxon>Bacteria</taxon>
        <taxon>Bacillati</taxon>
        <taxon>Bacillota</taxon>
        <taxon>Bacilli</taxon>
        <taxon>Bacillales</taxon>
        <taxon>Paenibacillaceae</taxon>
        <taxon>Paenibacillus</taxon>
    </lineage>
</organism>
<comment type="caution">
    <text evidence="3">The sequence shown here is derived from an EMBL/GenBank/DDBJ whole genome shotgun (WGS) entry which is preliminary data.</text>
</comment>
<evidence type="ECO:0000313" key="3">
    <source>
        <dbReference type="EMBL" id="GAC41907.1"/>
    </source>
</evidence>
<feature type="transmembrane region" description="Helical" evidence="1">
    <location>
        <begin position="325"/>
        <end position="353"/>
    </location>
</feature>
<gene>
    <name evidence="3" type="ORF">PPOP_1264</name>
</gene>
<feature type="transmembrane region" description="Helical" evidence="1">
    <location>
        <begin position="365"/>
        <end position="389"/>
    </location>
</feature>
<feature type="transmembrane region" description="Helical" evidence="1">
    <location>
        <begin position="263"/>
        <end position="287"/>
    </location>
</feature>
<reference evidence="3 4" key="1">
    <citation type="submission" date="2012-10" db="EMBL/GenBank/DDBJ databases">
        <title>Draft Genome Sequence of Paenibacillus popilliae ATCC 14706T.</title>
        <authorList>
            <person name="Iiyama K."/>
            <person name="Mori K."/>
            <person name="Mon H."/>
            <person name="Chieda Y."/>
            <person name="Lee J.M."/>
            <person name="Kusakabe T."/>
            <person name="Tashiro K."/>
            <person name="Asano S."/>
            <person name="Yasunaga-Aoki C."/>
            <person name="Shimizu S."/>
        </authorList>
    </citation>
    <scope>NUCLEOTIDE SEQUENCE [LARGE SCALE GENOMIC DNA]</scope>
    <source>
        <strain evidence="3 4">ATCC 14706</strain>
    </source>
</reference>
<evidence type="ECO:0000313" key="4">
    <source>
        <dbReference type="Proteomes" id="UP000029453"/>
    </source>
</evidence>